<gene>
    <name evidence="12" type="ORF">A8F95_11345</name>
</gene>
<evidence type="ECO:0000256" key="1">
    <source>
        <dbReference type="ARBA" id="ARBA00022741"/>
    </source>
</evidence>
<evidence type="ECO:0000256" key="8">
    <source>
        <dbReference type="ARBA" id="ARBA00048988"/>
    </source>
</evidence>
<dbReference type="GO" id="GO:0000725">
    <property type="term" value="P:recombinational repair"/>
    <property type="evidence" value="ECO:0007669"/>
    <property type="project" value="TreeGrafter"/>
</dbReference>
<keyword evidence="3 9" id="KW-0347">Helicase</keyword>
<dbReference type="EMBL" id="MAYT01000027">
    <property type="protein sequence ID" value="OCA85394.1"/>
    <property type="molecule type" value="Genomic_DNA"/>
</dbReference>
<evidence type="ECO:0000259" key="11">
    <source>
        <dbReference type="PROSITE" id="PS51217"/>
    </source>
</evidence>
<comment type="catalytic activity">
    <reaction evidence="8">
        <text>ATP + H2O = ADP + phosphate + H(+)</text>
        <dbReference type="Rhea" id="RHEA:13065"/>
        <dbReference type="ChEBI" id="CHEBI:15377"/>
        <dbReference type="ChEBI" id="CHEBI:15378"/>
        <dbReference type="ChEBI" id="CHEBI:30616"/>
        <dbReference type="ChEBI" id="CHEBI:43474"/>
        <dbReference type="ChEBI" id="CHEBI:456216"/>
        <dbReference type="EC" id="5.6.2.4"/>
    </reaction>
</comment>
<dbReference type="InterPro" id="IPR000212">
    <property type="entry name" value="DNA_helicase_UvrD/REP"/>
</dbReference>
<evidence type="ECO:0000259" key="10">
    <source>
        <dbReference type="PROSITE" id="PS51198"/>
    </source>
</evidence>
<evidence type="ECO:0000256" key="6">
    <source>
        <dbReference type="ARBA" id="ARBA00034617"/>
    </source>
</evidence>
<keyword evidence="2 9" id="KW-0378">Hydrolase</keyword>
<evidence type="ECO:0000256" key="5">
    <source>
        <dbReference type="ARBA" id="ARBA00023235"/>
    </source>
</evidence>
<dbReference type="Gene3D" id="3.40.50.300">
    <property type="entry name" value="P-loop containing nucleotide triphosphate hydrolases"/>
    <property type="match status" value="3"/>
</dbReference>
<dbReference type="GO" id="GO:0043138">
    <property type="term" value="F:3'-5' DNA helicase activity"/>
    <property type="evidence" value="ECO:0007669"/>
    <property type="project" value="UniProtKB-EC"/>
</dbReference>
<dbReference type="PROSITE" id="PS51217">
    <property type="entry name" value="UVRD_HELICASE_CTER"/>
    <property type="match status" value="1"/>
</dbReference>
<feature type="domain" description="UvrD-like helicase ATP-binding" evidence="10">
    <location>
        <begin position="1"/>
        <end position="277"/>
    </location>
</feature>
<evidence type="ECO:0000256" key="3">
    <source>
        <dbReference type="ARBA" id="ARBA00022806"/>
    </source>
</evidence>
<dbReference type="Proteomes" id="UP000092578">
    <property type="component" value="Unassembled WGS sequence"/>
</dbReference>
<dbReference type="InterPro" id="IPR014016">
    <property type="entry name" value="UvrD-like_ATP-bd"/>
</dbReference>
<dbReference type="AlphaFoldDB" id="A0A1B9AN82"/>
<evidence type="ECO:0000256" key="9">
    <source>
        <dbReference type="PROSITE-ProRule" id="PRU00560"/>
    </source>
</evidence>
<dbReference type="PANTHER" id="PTHR11070">
    <property type="entry name" value="UVRD / RECB / PCRA DNA HELICASE FAMILY MEMBER"/>
    <property type="match status" value="1"/>
</dbReference>
<proteinExistence type="predicted"/>
<dbReference type="SUPFAM" id="SSF52540">
    <property type="entry name" value="P-loop containing nucleoside triphosphate hydrolases"/>
    <property type="match status" value="1"/>
</dbReference>
<dbReference type="PROSITE" id="PS51198">
    <property type="entry name" value="UVRD_HELICASE_ATP_BIND"/>
    <property type="match status" value="1"/>
</dbReference>
<dbReference type="GO" id="GO:0003677">
    <property type="term" value="F:DNA binding"/>
    <property type="evidence" value="ECO:0007669"/>
    <property type="project" value="InterPro"/>
</dbReference>
<sequence>MKAVIENKNTLIIAGPGAGKTELLAQKACYLLETNTCPYPKKILAISFKRDAAENLAERVERRSGKEISKRFVSKTYDSFAKQLLDNFLYGLPEKYRPDADYMIAIQNRQQNDIRQAFNLAGAVSILELSNTEYNNLLNERLIEQRLPLNEENQSGLIVKKAWDILLRGQTPDFSPALSFQMISRLAEYLIRSNPLIQKALTQTYSHVFLDEFQDTTDIQYDLLRACFHKSSSIITAVGDNKQRIMLWARAKKDVFEAFKENFSAREQRLIMNHRSAPRLVEIQKLVYSYLNDEEHDVKTSKKWGETDGLSELWLFPDAEREAEVVAEKINSFLVAENLKPRDICILVKQLPDTYGKMIINSLKEYGITARNEAVYQDFLKEDIVKLILNIASCALDKEDTESWIYLLDILKIMRGYNSSRDFEKLNLLIRETKEFLKDIYRSFQDINSKAMLTAVIWKVINFLNMSYIKGFYPQYKQGHFLDELINKLIDFIWNEYNLSNEWITSIENLKGVNSIPIMTIHKSKGLEYDTVIFIGLEDGAFWNYIKQREEDTCSFFVALSRAKRRIVFTFSQDRKVSSSRYTMQKRESIKSFYEILSRSKVVKEIDFVKDSK</sequence>
<dbReference type="EC" id="5.6.2.4" evidence="7"/>
<protein>
    <recommendedName>
        <fullName evidence="7">DNA 3'-5' helicase</fullName>
        <ecNumber evidence="7">5.6.2.4</ecNumber>
    </recommendedName>
</protein>
<organism evidence="12 13">
    <name type="scientific">Pseudobacillus wudalianchiensis</name>
    <dbReference type="NCBI Taxonomy" id="1743143"/>
    <lineage>
        <taxon>Bacteria</taxon>
        <taxon>Bacillati</taxon>
        <taxon>Bacillota</taxon>
        <taxon>Bacilli</taxon>
        <taxon>Bacillales</taxon>
        <taxon>Bacillaceae</taxon>
        <taxon>Pseudobacillus</taxon>
    </lineage>
</organism>
<comment type="catalytic activity">
    <reaction evidence="6">
        <text>Couples ATP hydrolysis with the unwinding of duplex DNA by translocating in the 3'-5' direction.</text>
        <dbReference type="EC" id="5.6.2.4"/>
    </reaction>
</comment>
<keyword evidence="1 9" id="KW-0547">Nucleotide-binding</keyword>
<dbReference type="InterPro" id="IPR027417">
    <property type="entry name" value="P-loop_NTPase"/>
</dbReference>
<evidence type="ECO:0000313" key="13">
    <source>
        <dbReference type="Proteomes" id="UP000092578"/>
    </source>
</evidence>
<keyword evidence="5" id="KW-0413">Isomerase</keyword>
<evidence type="ECO:0000256" key="4">
    <source>
        <dbReference type="ARBA" id="ARBA00022840"/>
    </source>
</evidence>
<dbReference type="Pfam" id="PF13361">
    <property type="entry name" value="UvrD_C"/>
    <property type="match status" value="2"/>
</dbReference>
<comment type="caution">
    <text evidence="12">The sequence shown here is derived from an EMBL/GenBank/DDBJ whole genome shotgun (WGS) entry which is preliminary data.</text>
</comment>
<dbReference type="PANTHER" id="PTHR11070:SF2">
    <property type="entry name" value="ATP-DEPENDENT DNA HELICASE SRS2"/>
    <property type="match status" value="1"/>
</dbReference>
<evidence type="ECO:0000313" key="12">
    <source>
        <dbReference type="EMBL" id="OCA85394.1"/>
    </source>
</evidence>
<evidence type="ECO:0000256" key="7">
    <source>
        <dbReference type="ARBA" id="ARBA00034808"/>
    </source>
</evidence>
<reference evidence="13" key="1">
    <citation type="submission" date="2016-05" db="EMBL/GenBank/DDBJ databases">
        <authorList>
            <person name="Liu B."/>
            <person name="Wang J."/>
            <person name="Zhu Y."/>
            <person name="Liu G."/>
            <person name="Chen Q."/>
            <person name="Chen Z."/>
            <person name="Lan J."/>
            <person name="Che J."/>
            <person name="Ge C."/>
            <person name="Shi H."/>
            <person name="Pan Z."/>
            <person name="Liu X."/>
        </authorList>
    </citation>
    <scope>NUCLEOTIDE SEQUENCE [LARGE SCALE GENOMIC DNA]</scope>
    <source>
        <strain evidence="13">FJAT-27215</strain>
    </source>
</reference>
<keyword evidence="4 9" id="KW-0067">ATP-binding</keyword>
<dbReference type="Pfam" id="PF00580">
    <property type="entry name" value="UvrD-helicase"/>
    <property type="match status" value="1"/>
</dbReference>
<evidence type="ECO:0000256" key="2">
    <source>
        <dbReference type="ARBA" id="ARBA00022801"/>
    </source>
</evidence>
<dbReference type="GO" id="GO:0005524">
    <property type="term" value="F:ATP binding"/>
    <property type="evidence" value="ECO:0007669"/>
    <property type="project" value="UniProtKB-UniRule"/>
</dbReference>
<feature type="domain" description="UvrD-like helicase C-terminal" evidence="11">
    <location>
        <begin position="277"/>
        <end position="526"/>
    </location>
</feature>
<dbReference type="GO" id="GO:0016887">
    <property type="term" value="F:ATP hydrolysis activity"/>
    <property type="evidence" value="ECO:0007669"/>
    <property type="project" value="RHEA"/>
</dbReference>
<accession>A0A1B9AN82</accession>
<dbReference type="InterPro" id="IPR014017">
    <property type="entry name" value="DNA_helicase_UvrD-like_C"/>
</dbReference>
<feature type="binding site" evidence="9">
    <location>
        <begin position="14"/>
        <end position="21"/>
    </location>
    <ligand>
        <name>ATP</name>
        <dbReference type="ChEBI" id="CHEBI:30616"/>
    </ligand>
</feature>
<name>A0A1B9AN82_9BACI</name>
<keyword evidence="13" id="KW-1185">Reference proteome</keyword>